<evidence type="ECO:0000259" key="5">
    <source>
        <dbReference type="SMART" id="SM00849"/>
    </source>
</evidence>
<keyword evidence="2" id="KW-0479">Metal-binding</keyword>
<dbReference type="PANTHER" id="PTHR42978:SF3">
    <property type="entry name" value="BLR3078 PROTEIN"/>
    <property type="match status" value="1"/>
</dbReference>
<name>A0ABW5ED86_9GAMM</name>
<evidence type="ECO:0000313" key="7">
    <source>
        <dbReference type="Proteomes" id="UP001597425"/>
    </source>
</evidence>
<dbReference type="CDD" id="cd07729">
    <property type="entry name" value="AHL_lactonase_MBL-fold"/>
    <property type="match status" value="1"/>
</dbReference>
<dbReference type="EMBL" id="JBHUJD010000003">
    <property type="protein sequence ID" value="MFD2309344.1"/>
    <property type="molecule type" value="Genomic_DNA"/>
</dbReference>
<dbReference type="SMART" id="SM00849">
    <property type="entry name" value="Lactamase_B"/>
    <property type="match status" value="1"/>
</dbReference>
<dbReference type="Proteomes" id="UP001597425">
    <property type="component" value="Unassembled WGS sequence"/>
</dbReference>
<feature type="domain" description="Metallo-beta-lactamase" evidence="5">
    <location>
        <begin position="61"/>
        <end position="264"/>
    </location>
</feature>
<gene>
    <name evidence="6" type="ORF">ACFSKX_02855</name>
</gene>
<evidence type="ECO:0000313" key="6">
    <source>
        <dbReference type="EMBL" id="MFD2309344.1"/>
    </source>
</evidence>
<sequence length="280" mass="30687">MSRTTFAAWFFALFFPFTAPWVSAVEAGLRLYALDCGTLELEDMALFEDTDAYAGVPGKMAVPCFLVRHPQGDLIWDTGLGDRLAGQGAVAMAPGITGRVPVTLRDQLQRLELAPADIEFVSFSHLHVDHTGNAPLFTDSTFLFSRAGRDWALGEPTPFGVDPSALDVPEGAALRQLDLDFDVFGDGSVRILRAPGHTPGHRVLMLQLPAADTVILSGDLYHTRENFRHARIPAINTSRAETLASFERISKLIEKHSARFVIQHAPDDFAALPEFPAYLD</sequence>
<dbReference type="RefSeq" id="WP_265720824.1">
    <property type="nucleotide sequence ID" value="NZ_JAPIVK010000006.1"/>
</dbReference>
<protein>
    <submittedName>
        <fullName evidence="6">N-acyl homoserine lactonase family protein</fullName>
    </submittedName>
</protein>
<evidence type="ECO:0000256" key="1">
    <source>
        <dbReference type="ARBA" id="ARBA00007749"/>
    </source>
</evidence>
<keyword evidence="3" id="KW-0378">Hydrolase</keyword>
<dbReference type="Gene3D" id="3.60.15.10">
    <property type="entry name" value="Ribonuclease Z/Hydroxyacylglutathione hydrolase-like"/>
    <property type="match status" value="1"/>
</dbReference>
<comment type="caution">
    <text evidence="6">The sequence shown here is derived from an EMBL/GenBank/DDBJ whole genome shotgun (WGS) entry which is preliminary data.</text>
</comment>
<accession>A0ABW5ED86</accession>
<reference evidence="7" key="1">
    <citation type="journal article" date="2019" name="Int. J. Syst. Evol. Microbiol.">
        <title>The Global Catalogue of Microorganisms (GCM) 10K type strain sequencing project: providing services to taxonomists for standard genome sequencing and annotation.</title>
        <authorList>
            <consortium name="The Broad Institute Genomics Platform"/>
            <consortium name="The Broad Institute Genome Sequencing Center for Infectious Disease"/>
            <person name="Wu L."/>
            <person name="Ma J."/>
        </authorList>
    </citation>
    <scope>NUCLEOTIDE SEQUENCE [LARGE SCALE GENOMIC DNA]</scope>
    <source>
        <strain evidence="7">KCTC 12848</strain>
    </source>
</reference>
<keyword evidence="4" id="KW-0862">Zinc</keyword>
<evidence type="ECO:0000256" key="3">
    <source>
        <dbReference type="ARBA" id="ARBA00022801"/>
    </source>
</evidence>
<dbReference type="InterPro" id="IPR001279">
    <property type="entry name" value="Metallo-B-lactamas"/>
</dbReference>
<proteinExistence type="inferred from homology"/>
<dbReference type="PANTHER" id="PTHR42978">
    <property type="entry name" value="QUORUM-QUENCHING LACTONASE YTNP-RELATED-RELATED"/>
    <property type="match status" value="1"/>
</dbReference>
<evidence type="ECO:0000256" key="2">
    <source>
        <dbReference type="ARBA" id="ARBA00022723"/>
    </source>
</evidence>
<dbReference type="InterPro" id="IPR036866">
    <property type="entry name" value="RibonucZ/Hydroxyglut_hydro"/>
</dbReference>
<evidence type="ECO:0000256" key="4">
    <source>
        <dbReference type="ARBA" id="ARBA00022833"/>
    </source>
</evidence>
<dbReference type="SUPFAM" id="SSF56281">
    <property type="entry name" value="Metallo-hydrolase/oxidoreductase"/>
    <property type="match status" value="1"/>
</dbReference>
<dbReference type="Pfam" id="PF00753">
    <property type="entry name" value="Lactamase_B"/>
    <property type="match status" value="1"/>
</dbReference>
<comment type="similarity">
    <text evidence="1">Belongs to the metallo-beta-lactamase superfamily.</text>
</comment>
<keyword evidence="7" id="KW-1185">Reference proteome</keyword>
<dbReference type="InterPro" id="IPR051013">
    <property type="entry name" value="MBL_superfamily_lactonases"/>
</dbReference>
<organism evidence="6 7">
    <name type="scientific">Microbulbifer halophilus</name>
    <dbReference type="NCBI Taxonomy" id="453963"/>
    <lineage>
        <taxon>Bacteria</taxon>
        <taxon>Pseudomonadati</taxon>
        <taxon>Pseudomonadota</taxon>
        <taxon>Gammaproteobacteria</taxon>
        <taxon>Cellvibrionales</taxon>
        <taxon>Microbulbiferaceae</taxon>
        <taxon>Microbulbifer</taxon>
    </lineage>
</organism>